<evidence type="ECO:0000256" key="8">
    <source>
        <dbReference type="SAM" id="MobiDB-lite"/>
    </source>
</evidence>
<organism evidence="10 11">
    <name type="scientific">Suillus subaureus</name>
    <dbReference type="NCBI Taxonomy" id="48587"/>
    <lineage>
        <taxon>Eukaryota</taxon>
        <taxon>Fungi</taxon>
        <taxon>Dikarya</taxon>
        <taxon>Basidiomycota</taxon>
        <taxon>Agaricomycotina</taxon>
        <taxon>Agaricomycetes</taxon>
        <taxon>Agaricomycetidae</taxon>
        <taxon>Boletales</taxon>
        <taxon>Suillineae</taxon>
        <taxon>Suillaceae</taxon>
        <taxon>Suillus</taxon>
    </lineage>
</organism>
<comment type="cofactor">
    <cofactor evidence="1">
        <name>heme b</name>
        <dbReference type="ChEBI" id="CHEBI:60344"/>
    </cofactor>
</comment>
<dbReference type="EMBL" id="JABBWG010000013">
    <property type="protein sequence ID" value="KAG1817633.1"/>
    <property type="molecule type" value="Genomic_DNA"/>
</dbReference>
<evidence type="ECO:0000313" key="10">
    <source>
        <dbReference type="EMBL" id="KAG1817633.1"/>
    </source>
</evidence>
<dbReference type="PANTHER" id="PTHR33577">
    <property type="entry name" value="STERIGMATOCYSTIN BIOSYNTHESIS PEROXIDASE STCC-RELATED"/>
    <property type="match status" value="1"/>
</dbReference>
<dbReference type="SUPFAM" id="SSF47571">
    <property type="entry name" value="Cloroperoxidase"/>
    <property type="match status" value="1"/>
</dbReference>
<keyword evidence="11" id="KW-1185">Reference proteome</keyword>
<dbReference type="Gene3D" id="1.10.489.10">
    <property type="entry name" value="Chloroperoxidase-like"/>
    <property type="match status" value="1"/>
</dbReference>
<feature type="compositionally biased region" description="Polar residues" evidence="8">
    <location>
        <begin position="241"/>
        <end position="254"/>
    </location>
</feature>
<evidence type="ECO:0000256" key="6">
    <source>
        <dbReference type="ARBA" id="ARBA00023004"/>
    </source>
</evidence>
<feature type="region of interest" description="Disordered" evidence="8">
    <location>
        <begin position="239"/>
        <end position="260"/>
    </location>
</feature>
<evidence type="ECO:0000256" key="4">
    <source>
        <dbReference type="ARBA" id="ARBA00022723"/>
    </source>
</evidence>
<dbReference type="GO" id="GO:0004601">
    <property type="term" value="F:peroxidase activity"/>
    <property type="evidence" value="ECO:0007669"/>
    <property type="project" value="UniProtKB-KW"/>
</dbReference>
<proteinExistence type="inferred from homology"/>
<accession>A0A9P7ECG3</accession>
<name>A0A9P7ECG3_9AGAM</name>
<dbReference type="GO" id="GO:0046872">
    <property type="term" value="F:metal ion binding"/>
    <property type="evidence" value="ECO:0007669"/>
    <property type="project" value="UniProtKB-KW"/>
</dbReference>
<evidence type="ECO:0000256" key="7">
    <source>
        <dbReference type="ARBA" id="ARBA00025795"/>
    </source>
</evidence>
<dbReference type="OrthoDB" id="407298at2759"/>
<keyword evidence="5" id="KW-0560">Oxidoreductase</keyword>
<evidence type="ECO:0000259" key="9">
    <source>
        <dbReference type="PROSITE" id="PS51405"/>
    </source>
</evidence>
<evidence type="ECO:0000256" key="5">
    <source>
        <dbReference type="ARBA" id="ARBA00023002"/>
    </source>
</evidence>
<dbReference type="GeneID" id="64632298"/>
<comment type="similarity">
    <text evidence="7">Belongs to the chloroperoxidase family.</text>
</comment>
<dbReference type="InterPro" id="IPR036851">
    <property type="entry name" value="Chloroperoxidase-like_sf"/>
</dbReference>
<keyword evidence="3" id="KW-0349">Heme</keyword>
<keyword evidence="2" id="KW-0575">Peroxidase</keyword>
<dbReference type="AlphaFoldDB" id="A0A9P7ECG3"/>
<evidence type="ECO:0000313" key="11">
    <source>
        <dbReference type="Proteomes" id="UP000807769"/>
    </source>
</evidence>
<comment type="caution">
    <text evidence="10">The sequence shown here is derived from an EMBL/GenBank/DDBJ whole genome shotgun (WGS) entry which is preliminary data.</text>
</comment>
<feature type="domain" description="Heme haloperoxidase family profile" evidence="9">
    <location>
        <begin position="24"/>
        <end position="235"/>
    </location>
</feature>
<reference evidence="10" key="1">
    <citation type="journal article" date="2020" name="New Phytol.">
        <title>Comparative genomics reveals dynamic genome evolution in host specialist ectomycorrhizal fungi.</title>
        <authorList>
            <person name="Lofgren L.A."/>
            <person name="Nguyen N.H."/>
            <person name="Vilgalys R."/>
            <person name="Ruytinx J."/>
            <person name="Liao H.L."/>
            <person name="Branco S."/>
            <person name="Kuo A."/>
            <person name="LaButti K."/>
            <person name="Lipzen A."/>
            <person name="Andreopoulos W."/>
            <person name="Pangilinan J."/>
            <person name="Riley R."/>
            <person name="Hundley H."/>
            <person name="Na H."/>
            <person name="Barry K."/>
            <person name="Grigoriev I.V."/>
            <person name="Stajich J.E."/>
            <person name="Kennedy P.G."/>
        </authorList>
    </citation>
    <scope>NUCLEOTIDE SEQUENCE</scope>
    <source>
        <strain evidence="10">MN1</strain>
    </source>
</reference>
<evidence type="ECO:0000256" key="3">
    <source>
        <dbReference type="ARBA" id="ARBA00022617"/>
    </source>
</evidence>
<evidence type="ECO:0000256" key="1">
    <source>
        <dbReference type="ARBA" id="ARBA00001970"/>
    </source>
</evidence>
<evidence type="ECO:0000256" key="2">
    <source>
        <dbReference type="ARBA" id="ARBA00022559"/>
    </source>
</evidence>
<keyword evidence="4" id="KW-0479">Metal-binding</keyword>
<keyword evidence="6" id="KW-0408">Iron</keyword>
<dbReference type="PANTHER" id="PTHR33577:SF9">
    <property type="entry name" value="PEROXIDASE STCC"/>
    <property type="match status" value="1"/>
</dbReference>
<gene>
    <name evidence="10" type="ORF">BJ212DRAFT_1446638</name>
</gene>
<dbReference type="Pfam" id="PF01328">
    <property type="entry name" value="Peroxidase_2"/>
    <property type="match status" value="1"/>
</dbReference>
<protein>
    <submittedName>
        <fullName evidence="10">Chloroperoxidase</fullName>
    </submittedName>
</protein>
<dbReference type="Proteomes" id="UP000807769">
    <property type="component" value="Unassembled WGS sequence"/>
</dbReference>
<dbReference type="InterPro" id="IPR000028">
    <property type="entry name" value="Chloroperoxidase"/>
</dbReference>
<dbReference type="RefSeq" id="XP_041193875.1">
    <property type="nucleotide sequence ID" value="XM_041338282.1"/>
</dbReference>
<dbReference type="PROSITE" id="PS51405">
    <property type="entry name" value="HEME_HALOPEROXIDASE"/>
    <property type="match status" value="1"/>
</dbReference>
<sequence length="260" mass="28490">MSSSGDSSTKSHEHPKGSCPMTGKTYDFCPRQAGDVRSPCPALNALANHGYLPRDGKNIGVWGLVRALKNGYHLSTMLSCILSFSAMLLLGQYRSLSLSDLARHNMIEHNASLVHRDDNNGAEYAPTRVDKKLLAALCAEGGKTLPNKITLEDAARIRVKREAQCGKLDGLHAEIARGEIVIAIGVLGGKDAAKNGVNISALHEWMQHERLPVGWKPDHTQGLYQTYKMAKYVRERMRELGTQQPSNEPSQSSKAIGDQY</sequence>